<dbReference type="GO" id="GO:0003676">
    <property type="term" value="F:nucleic acid binding"/>
    <property type="evidence" value="ECO:0007669"/>
    <property type="project" value="InterPro"/>
</dbReference>
<dbReference type="InterPro" id="IPR036397">
    <property type="entry name" value="RNaseH_sf"/>
</dbReference>
<reference evidence="2 3" key="1">
    <citation type="submission" date="2023-01" db="EMBL/GenBank/DDBJ databases">
        <title>Cultivation and genomic characterization of new, ubiquitous marine nitrite-oxidizing bacteria from the Nitrospirales.</title>
        <authorList>
            <person name="Mueller A.J."/>
            <person name="Daebeler A."/>
            <person name="Herbold C.W."/>
            <person name="Kirkegaard R.H."/>
            <person name="Daims H."/>
        </authorList>
    </citation>
    <scope>NUCLEOTIDE SEQUENCE [LARGE SCALE GENOMIC DNA]</scope>
    <source>
        <strain evidence="2 3">DK</strain>
    </source>
</reference>
<name>A0AA96JX89_9BACT</name>
<dbReference type="EMBL" id="CP116968">
    <property type="protein sequence ID" value="WNM63133.1"/>
    <property type="molecule type" value="Genomic_DNA"/>
</dbReference>
<organism evidence="2 3">
    <name type="scientific">Candidatus Nitrospira neomarina</name>
    <dbReference type="NCBI Taxonomy" id="3020899"/>
    <lineage>
        <taxon>Bacteria</taxon>
        <taxon>Pseudomonadati</taxon>
        <taxon>Nitrospirota</taxon>
        <taxon>Nitrospiria</taxon>
        <taxon>Nitrospirales</taxon>
        <taxon>Nitrospiraceae</taxon>
        <taxon>Nitrospira</taxon>
    </lineage>
</organism>
<dbReference type="Proteomes" id="UP001302494">
    <property type="component" value="Chromosome"/>
</dbReference>
<dbReference type="Pfam" id="PF13683">
    <property type="entry name" value="rve_3"/>
    <property type="match status" value="1"/>
</dbReference>
<evidence type="ECO:0000313" key="2">
    <source>
        <dbReference type="EMBL" id="WNM63133.1"/>
    </source>
</evidence>
<accession>A0AA96JX89</accession>
<dbReference type="SUPFAM" id="SSF53098">
    <property type="entry name" value="Ribonuclease H-like"/>
    <property type="match status" value="1"/>
</dbReference>
<evidence type="ECO:0000259" key="1">
    <source>
        <dbReference type="PROSITE" id="PS50994"/>
    </source>
</evidence>
<sequence length="159" mass="18304">MDQLTQRLIGFGAQADLVDGPGLCRMFNTIIAGKKPPRCVSSDHDPLFTYHRWKANLRILEVKEIKSIPSIPLSHPFVERLIGTIRREFLDHLLFWNAEDLERKLENFQHYYNRHRVHASLGGQTPAEVNGASTMNSAELDHFRWEKHCRGLVKLPHAA</sequence>
<evidence type="ECO:0000313" key="3">
    <source>
        <dbReference type="Proteomes" id="UP001302494"/>
    </source>
</evidence>
<dbReference type="PROSITE" id="PS50994">
    <property type="entry name" value="INTEGRASE"/>
    <property type="match status" value="1"/>
</dbReference>
<dbReference type="AlphaFoldDB" id="A0AA96JX89"/>
<dbReference type="RefSeq" id="WP_312747503.1">
    <property type="nucleotide sequence ID" value="NZ_CP116968.1"/>
</dbReference>
<gene>
    <name evidence="2" type="ORF">PQG83_05100</name>
</gene>
<keyword evidence="3" id="KW-1185">Reference proteome</keyword>
<dbReference type="Gene3D" id="3.30.420.10">
    <property type="entry name" value="Ribonuclease H-like superfamily/Ribonuclease H"/>
    <property type="match status" value="1"/>
</dbReference>
<proteinExistence type="predicted"/>
<dbReference type="GO" id="GO:0015074">
    <property type="term" value="P:DNA integration"/>
    <property type="evidence" value="ECO:0007669"/>
    <property type="project" value="InterPro"/>
</dbReference>
<dbReference type="InterPro" id="IPR012337">
    <property type="entry name" value="RNaseH-like_sf"/>
</dbReference>
<feature type="domain" description="Integrase catalytic" evidence="1">
    <location>
        <begin position="1"/>
        <end position="134"/>
    </location>
</feature>
<protein>
    <submittedName>
        <fullName evidence="2">Integrase core domain-containing protein</fullName>
    </submittedName>
</protein>
<dbReference type="InterPro" id="IPR001584">
    <property type="entry name" value="Integrase_cat-core"/>
</dbReference>
<dbReference type="KEGG" id="nneo:PQG83_05100"/>